<keyword evidence="4" id="KW-0788">Thiol protease</keyword>
<dbReference type="GO" id="GO:0006508">
    <property type="term" value="P:proteolysis"/>
    <property type="evidence" value="ECO:0007669"/>
    <property type="project" value="UniProtKB-KW"/>
</dbReference>
<dbReference type="InterPro" id="IPR038765">
    <property type="entry name" value="Papain-like_cys_pep_sf"/>
</dbReference>
<gene>
    <name evidence="7" type="primary">LOC110143084</name>
</gene>
<evidence type="ECO:0000313" key="6">
    <source>
        <dbReference type="Proteomes" id="UP001652640"/>
    </source>
</evidence>
<evidence type="ECO:0000259" key="5">
    <source>
        <dbReference type="PROSITE" id="PS50600"/>
    </source>
</evidence>
<keyword evidence="2" id="KW-0645">Protease</keyword>
<evidence type="ECO:0000256" key="1">
    <source>
        <dbReference type="ARBA" id="ARBA00005234"/>
    </source>
</evidence>
<dbReference type="GO" id="GO:0019784">
    <property type="term" value="F:deNEDDylase activity"/>
    <property type="evidence" value="ECO:0007669"/>
    <property type="project" value="InterPro"/>
</dbReference>
<keyword evidence="3" id="KW-0378">Hydrolase</keyword>
<evidence type="ECO:0000256" key="2">
    <source>
        <dbReference type="ARBA" id="ARBA00022670"/>
    </source>
</evidence>
<evidence type="ECO:0000256" key="4">
    <source>
        <dbReference type="ARBA" id="ARBA00022807"/>
    </source>
</evidence>
<organism evidence="6 7">
    <name type="scientific">Odocoileus virginianus</name>
    <name type="common">White-tailed deer</name>
    <dbReference type="NCBI Taxonomy" id="9874"/>
    <lineage>
        <taxon>Eukaryota</taxon>
        <taxon>Metazoa</taxon>
        <taxon>Chordata</taxon>
        <taxon>Craniata</taxon>
        <taxon>Vertebrata</taxon>
        <taxon>Euteleostomi</taxon>
        <taxon>Mammalia</taxon>
        <taxon>Eutheria</taxon>
        <taxon>Laurasiatheria</taxon>
        <taxon>Artiodactyla</taxon>
        <taxon>Ruminantia</taxon>
        <taxon>Pecora</taxon>
        <taxon>Cervidae</taxon>
        <taxon>Odocoileinae</taxon>
        <taxon>Odocoileus</taxon>
    </lineage>
</organism>
<dbReference type="InterPro" id="IPR003653">
    <property type="entry name" value="Peptidase_C48_C"/>
</dbReference>
<dbReference type="GO" id="GO:0008234">
    <property type="term" value="F:cysteine-type peptidase activity"/>
    <property type="evidence" value="ECO:0007669"/>
    <property type="project" value="UniProtKB-KW"/>
</dbReference>
<evidence type="ECO:0000256" key="3">
    <source>
        <dbReference type="ARBA" id="ARBA00022801"/>
    </source>
</evidence>
<accession>A0A6J0YAF6</accession>
<dbReference type="GeneID" id="110143084"/>
<dbReference type="SUPFAM" id="SSF54001">
    <property type="entry name" value="Cysteine proteinases"/>
    <property type="match status" value="1"/>
</dbReference>
<reference evidence="7" key="2">
    <citation type="submission" date="2025-08" db="UniProtKB">
        <authorList>
            <consortium name="RefSeq"/>
        </authorList>
    </citation>
    <scope>IDENTIFICATION</scope>
    <source>
        <tissue evidence="7">Tongue muscle</tissue>
    </source>
</reference>
<dbReference type="OrthoDB" id="5065855at2759"/>
<dbReference type="InterPro" id="IPR044613">
    <property type="entry name" value="Nep1/2-like"/>
</dbReference>
<dbReference type="RefSeq" id="XP_020758282.2">
    <property type="nucleotide sequence ID" value="XM_020902623.2"/>
</dbReference>
<dbReference type="InParanoid" id="A0A6J0YAF6"/>
<dbReference type="Proteomes" id="UP001652640">
    <property type="component" value="Chromosome 20"/>
</dbReference>
<dbReference type="PANTHER" id="PTHR46468:SF1">
    <property type="entry name" value="SENTRIN-SPECIFIC PROTEASE 8"/>
    <property type="match status" value="1"/>
</dbReference>
<keyword evidence="6" id="KW-1185">Reference proteome</keyword>
<sequence>MRVTGEESLETVVRGGLSEEVAFVQNGTVLESEVGYGGKPGGNEIREQSPWMLFLNESMFMPQQEAGSSKCDMQMAVKQSSPDQYKVDPGVLSYTDSLLRQSDVSLLDPPSWLNDHAIGFVFEYFANSQFHDCSDQICFISPEVTQFIKCTGNPAEIAMFPEPLNLPNKRVIYSAINSNLTAGGAHWSSLVYLQDKNGFFHYDSFSSSNSFHTKQVAEKLEAFLGRKGNKLAVVEEKAPSQQSSYDFGMYMICNTEALCQNFSRPQPESLRRLLTLTHIRKKREEWKDLTARLG</sequence>
<comment type="similarity">
    <text evidence="1">Belongs to the peptidase C48 family.</text>
</comment>
<reference evidence="6" key="1">
    <citation type="journal article" date="2022" name="J. Hered.">
        <title>A De Novo Chromosome-Level Genome Assembly of the White-Tailed Deer, Odocoileus Virginianus.</title>
        <authorList>
            <person name="London E.W."/>
            <person name="Roca A.L."/>
            <person name="Novakofski J.E."/>
            <person name="Mateus-Pinilla N.E."/>
        </authorList>
    </citation>
    <scope>NUCLEOTIDE SEQUENCE [LARGE SCALE GENOMIC DNA]</scope>
</reference>
<protein>
    <submittedName>
        <fullName evidence="7">Sentrin-specific protease 8-like</fullName>
    </submittedName>
</protein>
<proteinExistence type="inferred from homology"/>
<dbReference type="PANTHER" id="PTHR46468">
    <property type="entry name" value="SENTRIN-SPECIFIC PROTEASE 8"/>
    <property type="match status" value="1"/>
</dbReference>
<dbReference type="PROSITE" id="PS50600">
    <property type="entry name" value="ULP_PROTEASE"/>
    <property type="match status" value="1"/>
</dbReference>
<dbReference type="AlphaFoldDB" id="A0A6J0YAF6"/>
<evidence type="ECO:0000313" key="7">
    <source>
        <dbReference type="RefSeq" id="XP_020758282.2"/>
    </source>
</evidence>
<feature type="domain" description="Ubiquitin-like protease family profile" evidence="5">
    <location>
        <begin position="97"/>
        <end position="258"/>
    </location>
</feature>
<dbReference type="KEGG" id="ovr:110143084"/>
<dbReference type="Pfam" id="PF02902">
    <property type="entry name" value="Peptidase_C48"/>
    <property type="match status" value="1"/>
</dbReference>
<dbReference type="Gene3D" id="3.40.395.10">
    <property type="entry name" value="Adenoviral Proteinase, Chain A"/>
    <property type="match status" value="1"/>
</dbReference>
<name>A0A6J0YAF6_ODOVR</name>
<dbReference type="GO" id="GO:0000338">
    <property type="term" value="P:protein deneddylation"/>
    <property type="evidence" value="ECO:0007669"/>
    <property type="project" value="TreeGrafter"/>
</dbReference>